<dbReference type="PROSITE" id="PS00297">
    <property type="entry name" value="HSP70_1"/>
    <property type="match status" value="1"/>
</dbReference>
<dbReference type="Pfam" id="PF00012">
    <property type="entry name" value="HSP70"/>
    <property type="match status" value="1"/>
</dbReference>
<evidence type="ECO:0000313" key="5">
    <source>
        <dbReference type="EMBL" id="VDD74446.1"/>
    </source>
</evidence>
<evidence type="ECO:0000313" key="6">
    <source>
        <dbReference type="Proteomes" id="UP000267029"/>
    </source>
</evidence>
<dbReference type="AlphaFoldDB" id="A0A0R3U206"/>
<dbReference type="PANTHER" id="PTHR19375">
    <property type="entry name" value="HEAT SHOCK PROTEIN 70KDA"/>
    <property type="match status" value="1"/>
</dbReference>
<evidence type="ECO:0000256" key="4">
    <source>
        <dbReference type="RuleBase" id="RU003322"/>
    </source>
</evidence>
<evidence type="ECO:0008006" key="7">
    <source>
        <dbReference type="Google" id="ProtNLM"/>
    </source>
</evidence>
<dbReference type="CDD" id="cd24028">
    <property type="entry name" value="ASKHA_NBD_HSP70_HSPA1-like"/>
    <property type="match status" value="1"/>
</dbReference>
<dbReference type="Gene3D" id="3.30.420.40">
    <property type="match status" value="2"/>
</dbReference>
<gene>
    <name evidence="5" type="ORF">MCOS_LOCUS449</name>
</gene>
<proteinExistence type="inferred from homology"/>
<dbReference type="PROSITE" id="PS00329">
    <property type="entry name" value="HSP70_2"/>
    <property type="match status" value="1"/>
</dbReference>
<dbReference type="PRINTS" id="PR00301">
    <property type="entry name" value="HEATSHOCK70"/>
</dbReference>
<dbReference type="STRING" id="53468.A0A0R3U206"/>
<dbReference type="EMBL" id="UXSR01000039">
    <property type="protein sequence ID" value="VDD74446.1"/>
    <property type="molecule type" value="Genomic_DNA"/>
</dbReference>
<reference evidence="5 6" key="1">
    <citation type="submission" date="2018-10" db="EMBL/GenBank/DDBJ databases">
        <authorList>
            <consortium name="Pathogen Informatics"/>
        </authorList>
    </citation>
    <scope>NUCLEOTIDE SEQUENCE [LARGE SCALE GENOMIC DNA]</scope>
</reference>
<comment type="similarity">
    <text evidence="1 4">Belongs to the heat shock protein 70 family.</text>
</comment>
<keyword evidence="3 4" id="KW-0067">ATP-binding</keyword>
<dbReference type="InterPro" id="IPR013126">
    <property type="entry name" value="Hsp_70_fam"/>
</dbReference>
<keyword evidence="6" id="KW-1185">Reference proteome</keyword>
<name>A0A0R3U206_MESCO</name>
<dbReference type="Gene3D" id="2.60.34.10">
    <property type="entry name" value="Substrate Binding Domain Of DNAk, Chain A, domain 1"/>
    <property type="match status" value="1"/>
</dbReference>
<evidence type="ECO:0000256" key="1">
    <source>
        <dbReference type="ARBA" id="ARBA00007381"/>
    </source>
</evidence>
<accession>A0A0R3U206</accession>
<dbReference type="OrthoDB" id="2401965at2759"/>
<protein>
    <recommendedName>
        <fullName evidence="7">Heat shock protein 70</fullName>
    </recommendedName>
</protein>
<dbReference type="SUPFAM" id="SSF100920">
    <property type="entry name" value="Heat shock protein 70kD (HSP70), peptide-binding domain"/>
    <property type="match status" value="1"/>
</dbReference>
<sequence length="585" mass="65224">MSKLAAVGIDLGTTFSCIAVEKANQMQIVQNKEGSRITPSAIRFTKPRLFGMNTRAYAHEHIKETVHDVKRLIGRTYTDPVVSECVKSVGFDVVNHGGEPLVEVEVDGVKETFRPEQISAMILEELKDDAEKYLGYPATEAVITVPASFNDAQRMATKHAGMIAGFKVLAIINEPTAAALTWVYENRETALDGNKKVVLVFDMGGGTTDISIVSIDENDISVTSTVGDNQLGGNDIDKMLMDHFVQEIKDTYDRDISQNPRSMAILRKNCIDLKHQLSLQCETRILVDGLIQGKTIELKMSSPQFECVIDDIIEKTIKLIRKALKLDLENNCGGENIDITNVVLVGGSSRMPWCKRIFEESIPGNKPVWKSVNPDEAVALGAGLYAAKLKGSSLCPNVRLLDVAPLSYGVEIRGGKMSNLIKRNTPLPFTCKRTFTTVEDNQRSVQINIYVGDKEQVAQNKKLQELELPLRPVPKGVPDIEVTFSLSQEFILNVTAKDLAINGDSKNVSVNVLKRLTREEIDRMSFDSQRMRKTDEQESRRLKLREQLERLSYRKKAKDVLAWLAHNRNASVEILQAKLVDLLNL</sequence>
<organism evidence="5 6">
    <name type="scientific">Mesocestoides corti</name>
    <name type="common">Flatworm</name>
    <dbReference type="NCBI Taxonomy" id="53468"/>
    <lineage>
        <taxon>Eukaryota</taxon>
        <taxon>Metazoa</taxon>
        <taxon>Spiralia</taxon>
        <taxon>Lophotrochozoa</taxon>
        <taxon>Platyhelminthes</taxon>
        <taxon>Cestoda</taxon>
        <taxon>Eucestoda</taxon>
        <taxon>Cyclophyllidea</taxon>
        <taxon>Mesocestoididae</taxon>
        <taxon>Mesocestoides</taxon>
    </lineage>
</organism>
<evidence type="ECO:0000256" key="3">
    <source>
        <dbReference type="ARBA" id="ARBA00022840"/>
    </source>
</evidence>
<dbReference type="InterPro" id="IPR029047">
    <property type="entry name" value="HSP70_peptide-bd_sf"/>
</dbReference>
<dbReference type="Gene3D" id="3.90.640.10">
    <property type="entry name" value="Actin, Chain A, domain 4"/>
    <property type="match status" value="1"/>
</dbReference>
<dbReference type="FunFam" id="3.90.640.10:FF:000003">
    <property type="entry name" value="Molecular chaperone DnaK"/>
    <property type="match status" value="1"/>
</dbReference>
<dbReference type="GO" id="GO:0005524">
    <property type="term" value="F:ATP binding"/>
    <property type="evidence" value="ECO:0007669"/>
    <property type="project" value="UniProtKB-KW"/>
</dbReference>
<dbReference type="InterPro" id="IPR018181">
    <property type="entry name" value="Heat_shock_70_CS"/>
</dbReference>
<dbReference type="SUPFAM" id="SSF53067">
    <property type="entry name" value="Actin-like ATPase domain"/>
    <property type="match status" value="2"/>
</dbReference>
<dbReference type="InterPro" id="IPR043129">
    <property type="entry name" value="ATPase_NBD"/>
</dbReference>
<dbReference type="Proteomes" id="UP000267029">
    <property type="component" value="Unassembled WGS sequence"/>
</dbReference>
<keyword evidence="2 4" id="KW-0547">Nucleotide-binding</keyword>
<evidence type="ECO:0000256" key="2">
    <source>
        <dbReference type="ARBA" id="ARBA00022741"/>
    </source>
</evidence>
<dbReference type="GO" id="GO:0140662">
    <property type="term" value="F:ATP-dependent protein folding chaperone"/>
    <property type="evidence" value="ECO:0007669"/>
    <property type="project" value="InterPro"/>
</dbReference>